<feature type="transmembrane region" description="Helical" evidence="1">
    <location>
        <begin position="28"/>
        <end position="47"/>
    </location>
</feature>
<keyword evidence="3" id="KW-1185">Reference proteome</keyword>
<dbReference type="EMBL" id="JAGJCF010000015">
    <property type="protein sequence ID" value="MBP0617276.1"/>
    <property type="molecule type" value="Genomic_DNA"/>
</dbReference>
<evidence type="ECO:0000313" key="3">
    <source>
        <dbReference type="Proteomes" id="UP000678276"/>
    </source>
</evidence>
<name>A0ABS4BKN1_9HYPH</name>
<dbReference type="Proteomes" id="UP000678276">
    <property type="component" value="Unassembled WGS sequence"/>
</dbReference>
<feature type="transmembrane region" description="Helical" evidence="1">
    <location>
        <begin position="59"/>
        <end position="77"/>
    </location>
</feature>
<evidence type="ECO:0000256" key="1">
    <source>
        <dbReference type="SAM" id="Phobius"/>
    </source>
</evidence>
<evidence type="ECO:0000313" key="2">
    <source>
        <dbReference type="EMBL" id="MBP0617276.1"/>
    </source>
</evidence>
<keyword evidence="1" id="KW-0812">Transmembrane</keyword>
<reference evidence="2 3" key="1">
    <citation type="submission" date="2021-04" db="EMBL/GenBank/DDBJ databases">
        <title>Whole genome sequence of Jiella sp. KSK16Y-1.</title>
        <authorList>
            <person name="Tuo L."/>
        </authorList>
    </citation>
    <scope>NUCLEOTIDE SEQUENCE [LARGE SCALE GENOMIC DNA]</scope>
    <source>
        <strain evidence="2 3">KSK16Y-1</strain>
    </source>
</reference>
<comment type="caution">
    <text evidence="2">The sequence shown here is derived from an EMBL/GenBank/DDBJ whole genome shotgun (WGS) entry which is preliminary data.</text>
</comment>
<evidence type="ECO:0008006" key="4">
    <source>
        <dbReference type="Google" id="ProtNLM"/>
    </source>
</evidence>
<dbReference type="RefSeq" id="WP_209595870.1">
    <property type="nucleotide sequence ID" value="NZ_JAGJCF010000015.1"/>
</dbReference>
<proteinExistence type="predicted"/>
<accession>A0ABS4BKN1</accession>
<organism evidence="2 3">
    <name type="scientific">Jiella mangrovi</name>
    <dbReference type="NCBI Taxonomy" id="2821407"/>
    <lineage>
        <taxon>Bacteria</taxon>
        <taxon>Pseudomonadati</taxon>
        <taxon>Pseudomonadota</taxon>
        <taxon>Alphaproteobacteria</taxon>
        <taxon>Hyphomicrobiales</taxon>
        <taxon>Aurantimonadaceae</taxon>
        <taxon>Jiella</taxon>
    </lineage>
</organism>
<protein>
    <recommendedName>
        <fullName evidence="4">PH domain-containing protein</fullName>
    </recommendedName>
</protein>
<keyword evidence="1" id="KW-1133">Transmembrane helix</keyword>
<sequence>MSQEEIAGAPAGVDAAQVIEIEMSPTRLRLFAVGCLLASLGSLALVLTWDEPTAEDFKYWMIWLGVPFFGFGACVFFSRMTWSGPVVVLSPEGLRDRRMSPAIIPWPAIRSVKTRSYGRSKLLILEIDRDFERRLSWSLIARISKWPNAMLGANGPWVASSDLRIAHDHLVEAIEAYWQAFGQTKPDNA</sequence>
<dbReference type="InterPro" id="IPR048136">
    <property type="entry name" value="STM3941-like"/>
</dbReference>
<keyword evidence="1" id="KW-0472">Membrane</keyword>
<gene>
    <name evidence="2" type="ORF">J6595_16945</name>
</gene>
<dbReference type="NCBIfam" id="NF041635">
    <property type="entry name" value="STM3941_fam"/>
    <property type="match status" value="1"/>
</dbReference>